<accession>A0ABW6U4G2</accession>
<reference evidence="2 3" key="1">
    <citation type="submission" date="2024-10" db="EMBL/GenBank/DDBJ databases">
        <title>The Natural Products Discovery Center: Release of the First 8490 Sequenced Strains for Exploring Actinobacteria Biosynthetic Diversity.</title>
        <authorList>
            <person name="Kalkreuter E."/>
            <person name="Kautsar S.A."/>
            <person name="Yang D."/>
            <person name="Bader C.D."/>
            <person name="Teijaro C.N."/>
            <person name="Fluegel L."/>
            <person name="Davis C.M."/>
            <person name="Simpson J.R."/>
            <person name="Lauterbach L."/>
            <person name="Steele A.D."/>
            <person name="Gui C."/>
            <person name="Meng S."/>
            <person name="Li G."/>
            <person name="Viehrig K."/>
            <person name="Ye F."/>
            <person name="Su P."/>
            <person name="Kiefer A.F."/>
            <person name="Nichols A."/>
            <person name="Cepeda A.J."/>
            <person name="Yan W."/>
            <person name="Fan B."/>
            <person name="Jiang Y."/>
            <person name="Adhikari A."/>
            <person name="Zheng C.-J."/>
            <person name="Schuster L."/>
            <person name="Cowan T.M."/>
            <person name="Smanski M.J."/>
            <person name="Chevrette M.G."/>
            <person name="De Carvalho L.P.S."/>
            <person name="Shen B."/>
        </authorList>
    </citation>
    <scope>NUCLEOTIDE SEQUENCE [LARGE SCALE GENOMIC DNA]</scope>
    <source>
        <strain evidence="2 3">NPDC001650</strain>
    </source>
</reference>
<keyword evidence="3" id="KW-1185">Reference proteome</keyword>
<feature type="chain" id="PRO_5046794837" evidence="1">
    <location>
        <begin position="30"/>
        <end position="113"/>
    </location>
</feature>
<dbReference type="EMBL" id="JBIAUT010000011">
    <property type="protein sequence ID" value="MFF4219723.1"/>
    <property type="molecule type" value="Genomic_DNA"/>
</dbReference>
<protein>
    <submittedName>
        <fullName evidence="2">Uncharacterized protein</fullName>
    </submittedName>
</protein>
<organism evidence="2 3">
    <name type="scientific">Streptomyces nondiastaticus</name>
    <dbReference type="NCBI Taxonomy" id="3154512"/>
    <lineage>
        <taxon>Bacteria</taxon>
        <taxon>Bacillati</taxon>
        <taxon>Actinomycetota</taxon>
        <taxon>Actinomycetes</taxon>
        <taxon>Kitasatosporales</taxon>
        <taxon>Streptomycetaceae</taxon>
        <taxon>Streptomyces</taxon>
    </lineage>
</organism>
<dbReference type="Proteomes" id="UP001602123">
    <property type="component" value="Unassembled WGS sequence"/>
</dbReference>
<gene>
    <name evidence="2" type="ORF">ACFYZM_26120</name>
</gene>
<keyword evidence="1" id="KW-0732">Signal</keyword>
<feature type="signal peptide" evidence="1">
    <location>
        <begin position="1"/>
        <end position="29"/>
    </location>
</feature>
<name>A0ABW6U4G2_9ACTN</name>
<proteinExistence type="predicted"/>
<sequence>MRGFKTLTAGALTAAAIATAGILAPTASAATDDGLKTPLSCITAKRTWNWWVPAVEITNTCTGDAAKKYDVKVKWQSTPGHYYMGSCQTVAPQQTVKTNGGIDTDSSVAVEFC</sequence>
<evidence type="ECO:0000256" key="1">
    <source>
        <dbReference type="SAM" id="SignalP"/>
    </source>
</evidence>
<evidence type="ECO:0000313" key="2">
    <source>
        <dbReference type="EMBL" id="MFF4219723.1"/>
    </source>
</evidence>
<dbReference type="RefSeq" id="WP_388631603.1">
    <property type="nucleotide sequence ID" value="NZ_JBIAUT010000011.1"/>
</dbReference>
<evidence type="ECO:0000313" key="3">
    <source>
        <dbReference type="Proteomes" id="UP001602123"/>
    </source>
</evidence>
<comment type="caution">
    <text evidence="2">The sequence shown here is derived from an EMBL/GenBank/DDBJ whole genome shotgun (WGS) entry which is preliminary data.</text>
</comment>